<feature type="region of interest" description="Disordered" evidence="1">
    <location>
        <begin position="106"/>
        <end position="131"/>
    </location>
</feature>
<feature type="compositionally biased region" description="Basic residues" evidence="1">
    <location>
        <begin position="120"/>
        <end position="131"/>
    </location>
</feature>
<proteinExistence type="predicted"/>
<evidence type="ECO:0000313" key="3">
    <source>
        <dbReference type="EMBL" id="GAA3936490.1"/>
    </source>
</evidence>
<sequence length="131" mass="14607">MTSQFFKDFGDKTQESLAPLVKFNELLSASMQDMFKAQMAATKRYSEMTMEQVKAATEIRDVESLQSFFQKQLGAYEAFNEQFMADLKAMSDAGIKFKSDVESIINPVQGGDEQDEKSTTKAKAKTGKTAS</sequence>
<accession>A0ABP7N443</accession>
<protein>
    <recommendedName>
        <fullName evidence="2">Phasin domain-containing protein</fullName>
    </recommendedName>
</protein>
<dbReference type="Pfam" id="PF09361">
    <property type="entry name" value="Phasin_2"/>
    <property type="match status" value="1"/>
</dbReference>
<comment type="caution">
    <text evidence="3">The sequence shown here is derived from an EMBL/GenBank/DDBJ whole genome shotgun (WGS) entry which is preliminary data.</text>
</comment>
<organism evidence="3 4">
    <name type="scientific">Litoribacillus peritrichatus</name>
    <dbReference type="NCBI Taxonomy" id="718191"/>
    <lineage>
        <taxon>Bacteria</taxon>
        <taxon>Pseudomonadati</taxon>
        <taxon>Pseudomonadota</taxon>
        <taxon>Gammaproteobacteria</taxon>
        <taxon>Oceanospirillales</taxon>
        <taxon>Oceanospirillaceae</taxon>
        <taxon>Litoribacillus</taxon>
    </lineage>
</organism>
<evidence type="ECO:0000256" key="1">
    <source>
        <dbReference type="SAM" id="MobiDB-lite"/>
    </source>
</evidence>
<evidence type="ECO:0000313" key="4">
    <source>
        <dbReference type="Proteomes" id="UP001501565"/>
    </source>
</evidence>
<dbReference type="InterPro" id="IPR014176">
    <property type="entry name" value="Phasin_subfam-3"/>
</dbReference>
<dbReference type="InterPro" id="IPR018968">
    <property type="entry name" value="Phasin"/>
</dbReference>
<dbReference type="EMBL" id="BAABBN010000012">
    <property type="protein sequence ID" value="GAA3936490.1"/>
    <property type="molecule type" value="Genomic_DNA"/>
</dbReference>
<name>A0ABP7N443_9GAMM</name>
<keyword evidence="4" id="KW-1185">Reference proteome</keyword>
<evidence type="ECO:0000259" key="2">
    <source>
        <dbReference type="Pfam" id="PF09361"/>
    </source>
</evidence>
<dbReference type="Proteomes" id="UP001501565">
    <property type="component" value="Unassembled WGS sequence"/>
</dbReference>
<dbReference type="RefSeq" id="WP_344800013.1">
    <property type="nucleotide sequence ID" value="NZ_BAABBN010000012.1"/>
</dbReference>
<gene>
    <name evidence="3" type="ORF">GCM10022277_36120</name>
</gene>
<dbReference type="NCBIfam" id="TIGR02809">
    <property type="entry name" value="phasin_3"/>
    <property type="match status" value="1"/>
</dbReference>
<reference evidence="4" key="1">
    <citation type="journal article" date="2019" name="Int. J. Syst. Evol. Microbiol.">
        <title>The Global Catalogue of Microorganisms (GCM) 10K type strain sequencing project: providing services to taxonomists for standard genome sequencing and annotation.</title>
        <authorList>
            <consortium name="The Broad Institute Genomics Platform"/>
            <consortium name="The Broad Institute Genome Sequencing Center for Infectious Disease"/>
            <person name="Wu L."/>
            <person name="Ma J."/>
        </authorList>
    </citation>
    <scope>NUCLEOTIDE SEQUENCE [LARGE SCALE GENOMIC DNA]</scope>
    <source>
        <strain evidence="4">JCM 17551</strain>
    </source>
</reference>
<feature type="domain" description="Phasin" evidence="2">
    <location>
        <begin position="8"/>
        <end position="106"/>
    </location>
</feature>